<evidence type="ECO:0000256" key="4">
    <source>
        <dbReference type="ARBA" id="ARBA00022475"/>
    </source>
</evidence>
<evidence type="ECO:0000256" key="1">
    <source>
        <dbReference type="ARBA" id="ARBA00004498"/>
    </source>
</evidence>
<evidence type="ECO:0000256" key="14">
    <source>
        <dbReference type="RuleBase" id="RU367066"/>
    </source>
</evidence>
<organism evidence="16 17">
    <name type="scientific">Synaphobranchus kaupii</name>
    <name type="common">Kaup's arrowtooth eel</name>
    <dbReference type="NCBI Taxonomy" id="118154"/>
    <lineage>
        <taxon>Eukaryota</taxon>
        <taxon>Metazoa</taxon>
        <taxon>Chordata</taxon>
        <taxon>Craniata</taxon>
        <taxon>Vertebrata</taxon>
        <taxon>Euteleostomi</taxon>
        <taxon>Actinopterygii</taxon>
        <taxon>Neopterygii</taxon>
        <taxon>Teleostei</taxon>
        <taxon>Anguilliformes</taxon>
        <taxon>Synaphobranchidae</taxon>
        <taxon>Synaphobranchus</taxon>
    </lineage>
</organism>
<sequence>MDLLGIGHLIQPSDINLGGCGPVGQHGSEVLLFETELHGCGSVLAMMDDALVYTFALNYQPNPIGATPIIRTSSAVVGLQCHYMRLHNVSSNALKPTWIPYHSTLSAEELLVFSMRLMADHWQLERGSNVFFLGDLINIEVSVVQANHMPLRVFVDTCVATLDPDMNAVPRYAFIENDGCLMDSKLTNSRSQFLSRVQDDKLQFQLDAFRFAQEARSAYMSLFCFPGAQYAGTAVLGPIVVQEAAKESQSRVKADDRAEGFVGVRRQFQASLQGQVSSRCLGLGLHLLLFPGRLWLGMRGGGAASGPEDGLAAEAESVLLQSLELLPRLEGGGVSGGLEGAADGVALPTSTDLKSPAAWGDSMDFEGGPVAEWAKLPARKRAASAVSVNPKGPKTAAVEIPLANRFEVLAGNLGQEFPDFEMDLDPLPDLLGWDDSPE</sequence>
<keyword evidence="9 14" id="KW-0732">Signal</keyword>
<comment type="PTM">
    <text evidence="14">Proteolytically cleaved before the transmembrane segment to yield the secreted ectodomain incorporated in the zona pellucida.</text>
</comment>
<keyword evidence="8" id="KW-0812">Transmembrane</keyword>
<dbReference type="GO" id="GO:0032190">
    <property type="term" value="F:acrosin binding"/>
    <property type="evidence" value="ECO:0007669"/>
    <property type="project" value="TreeGrafter"/>
</dbReference>
<dbReference type="PROSITE" id="PS51034">
    <property type="entry name" value="ZP_2"/>
    <property type="match status" value="1"/>
</dbReference>
<accession>A0A9Q1EED7</accession>
<dbReference type="InterPro" id="IPR001507">
    <property type="entry name" value="ZP_dom"/>
</dbReference>
<dbReference type="GO" id="GO:0005886">
    <property type="term" value="C:plasma membrane"/>
    <property type="evidence" value="ECO:0007669"/>
    <property type="project" value="UniProtKB-SubCell"/>
</dbReference>
<protein>
    <recommendedName>
        <fullName evidence="3 14">Zona pellucida sperm-binding protein 3</fullName>
    </recommendedName>
</protein>
<dbReference type="FunFam" id="2.60.40.3210:FF:000001">
    <property type="entry name" value="Zona pellucida sperm-binding protein 3"/>
    <property type="match status" value="1"/>
</dbReference>
<dbReference type="Gene3D" id="2.60.40.3210">
    <property type="entry name" value="Zona pellucida, ZP-N domain"/>
    <property type="match status" value="1"/>
</dbReference>
<dbReference type="InterPro" id="IPR055356">
    <property type="entry name" value="ZP-N"/>
</dbReference>
<dbReference type="InterPro" id="IPR042235">
    <property type="entry name" value="ZP-C_dom"/>
</dbReference>
<evidence type="ECO:0000256" key="3">
    <source>
        <dbReference type="ARBA" id="ARBA00017980"/>
    </source>
</evidence>
<evidence type="ECO:0000256" key="10">
    <source>
        <dbReference type="ARBA" id="ARBA00022989"/>
    </source>
</evidence>
<comment type="domain">
    <text evidence="14">The ZP domain is involved in the polymerization of the ZP proteins to form the zona pellucida.</text>
</comment>
<keyword evidence="17" id="KW-1185">Reference proteome</keyword>
<dbReference type="InterPro" id="IPR055355">
    <property type="entry name" value="ZP-C"/>
</dbReference>
<dbReference type="PRINTS" id="PR00023">
    <property type="entry name" value="ZPELLUCIDA"/>
</dbReference>
<evidence type="ECO:0000256" key="7">
    <source>
        <dbReference type="ARBA" id="ARBA00022685"/>
    </source>
</evidence>
<feature type="domain" description="ZP" evidence="15">
    <location>
        <begin position="1"/>
        <end position="248"/>
    </location>
</feature>
<dbReference type="PANTHER" id="PTHR11576">
    <property type="entry name" value="ZONA PELLUCIDA SPERM-BINDING PROTEIN 3"/>
    <property type="match status" value="1"/>
</dbReference>
<dbReference type="SMART" id="SM00241">
    <property type="entry name" value="ZP"/>
    <property type="match status" value="1"/>
</dbReference>
<evidence type="ECO:0000259" key="15">
    <source>
        <dbReference type="PROSITE" id="PS51034"/>
    </source>
</evidence>
<evidence type="ECO:0000313" key="16">
    <source>
        <dbReference type="EMBL" id="KAJ8337282.1"/>
    </source>
</evidence>
<gene>
    <name evidence="16" type="ORF">SKAU_G00385020</name>
</gene>
<keyword evidence="5 14" id="KW-0964">Secreted</keyword>
<dbReference type="GO" id="GO:0007339">
    <property type="term" value="P:binding of sperm to zona pellucida"/>
    <property type="evidence" value="ECO:0007669"/>
    <property type="project" value="UniProtKB-UniRule"/>
</dbReference>
<comment type="caution">
    <text evidence="16">The sequence shown here is derived from an EMBL/GenBank/DDBJ whole genome shotgun (WGS) entry which is preliminary data.</text>
</comment>
<keyword evidence="13" id="KW-0325">Glycoprotein</keyword>
<keyword evidence="4 14" id="KW-1003">Cell membrane</keyword>
<dbReference type="FunFam" id="2.60.40.4100:FF:000002">
    <property type="entry name" value="Zona pellucida sperm-binding protein 3"/>
    <property type="match status" value="1"/>
</dbReference>
<evidence type="ECO:0000256" key="6">
    <source>
        <dbReference type="ARBA" id="ARBA00022530"/>
    </source>
</evidence>
<evidence type="ECO:0000256" key="13">
    <source>
        <dbReference type="ARBA" id="ARBA00023180"/>
    </source>
</evidence>
<dbReference type="GO" id="GO:0035804">
    <property type="term" value="F:structural constituent of egg coat"/>
    <property type="evidence" value="ECO:0007669"/>
    <property type="project" value="UniProtKB-UniRule"/>
</dbReference>
<dbReference type="GO" id="GO:2000344">
    <property type="term" value="P:positive regulation of acrosome reaction"/>
    <property type="evidence" value="ECO:0007669"/>
    <property type="project" value="UniProtKB-UniRule"/>
</dbReference>
<keyword evidence="10" id="KW-1133">Transmembrane helix</keyword>
<dbReference type="Proteomes" id="UP001152622">
    <property type="component" value="Chromosome 19"/>
</dbReference>
<evidence type="ECO:0000256" key="5">
    <source>
        <dbReference type="ARBA" id="ARBA00022525"/>
    </source>
</evidence>
<dbReference type="OrthoDB" id="8880842at2759"/>
<dbReference type="GO" id="GO:0035803">
    <property type="term" value="P:egg coat formation"/>
    <property type="evidence" value="ECO:0007669"/>
    <property type="project" value="UniProtKB-UniRule"/>
</dbReference>
<dbReference type="Pfam" id="PF00100">
    <property type="entry name" value="Zona_pellucida"/>
    <property type="match status" value="1"/>
</dbReference>
<keyword evidence="12 14" id="KW-1015">Disulfide bond</keyword>
<dbReference type="GO" id="GO:0035805">
    <property type="term" value="C:egg coat"/>
    <property type="evidence" value="ECO:0007669"/>
    <property type="project" value="UniProtKB-SubCell"/>
</dbReference>
<evidence type="ECO:0000256" key="9">
    <source>
        <dbReference type="ARBA" id="ARBA00022729"/>
    </source>
</evidence>
<evidence type="ECO:0000256" key="8">
    <source>
        <dbReference type="ARBA" id="ARBA00022692"/>
    </source>
</evidence>
<keyword evidence="11" id="KW-0472">Membrane</keyword>
<evidence type="ECO:0000256" key="11">
    <source>
        <dbReference type="ARBA" id="ARBA00023136"/>
    </source>
</evidence>
<reference evidence="16" key="1">
    <citation type="journal article" date="2023" name="Science">
        <title>Genome structures resolve the early diversification of teleost fishes.</title>
        <authorList>
            <person name="Parey E."/>
            <person name="Louis A."/>
            <person name="Montfort J."/>
            <person name="Bouchez O."/>
            <person name="Roques C."/>
            <person name="Iampietro C."/>
            <person name="Lluch J."/>
            <person name="Castinel A."/>
            <person name="Donnadieu C."/>
            <person name="Desvignes T."/>
            <person name="Floi Bucao C."/>
            <person name="Jouanno E."/>
            <person name="Wen M."/>
            <person name="Mejri S."/>
            <person name="Dirks R."/>
            <person name="Jansen H."/>
            <person name="Henkel C."/>
            <person name="Chen W.J."/>
            <person name="Zahm M."/>
            <person name="Cabau C."/>
            <person name="Klopp C."/>
            <person name="Thompson A.W."/>
            <person name="Robinson-Rechavi M."/>
            <person name="Braasch I."/>
            <person name="Lecointre G."/>
            <person name="Bobe J."/>
            <person name="Postlethwait J.H."/>
            <person name="Berthelot C."/>
            <person name="Roest Crollius H."/>
            <person name="Guiguen Y."/>
        </authorList>
    </citation>
    <scope>NUCLEOTIDE SEQUENCE</scope>
    <source>
        <strain evidence="16">WJC10195</strain>
    </source>
</reference>
<keyword evidence="7 14" id="KW-0165">Cleavage on pair of basic residues</keyword>
<evidence type="ECO:0000256" key="2">
    <source>
        <dbReference type="ARBA" id="ARBA00006735"/>
    </source>
</evidence>
<dbReference type="InterPro" id="IPR048290">
    <property type="entry name" value="ZP_chr"/>
</dbReference>
<comment type="function">
    <text evidence="14">Component of the zona pellucida, an extracellular matrix surrounding oocytes which mediates sperm binding, induction of the acrosome reaction and prevents post-fertilization polyspermy. The zona pellucida is composed of 3 to 4 glycoproteins, ZP1, ZP2, ZP3, and ZP4. ZP3 is essential for sperm binding and zona matrix formation.</text>
</comment>
<proteinExistence type="inferred from homology"/>
<name>A0A9Q1EED7_SYNKA</name>
<comment type="subcellular location">
    <subcellularLocation>
        <location evidence="1">Secreted</location>
        <location evidence="1">Extracellular space</location>
        <location evidence="1">Extracellular matrix</location>
    </subcellularLocation>
    <subcellularLocation>
        <location evidence="14">Zona pellucida</location>
    </subcellularLocation>
    <subcellularLocation>
        <location evidence="14">Cell membrane</location>
        <topology evidence="14">Single-pass type I membrane protein</topology>
    </subcellularLocation>
</comment>
<keyword evidence="6 14" id="KW-0272">Extracellular matrix</keyword>
<dbReference type="EMBL" id="JAINUF010000019">
    <property type="protein sequence ID" value="KAJ8337282.1"/>
    <property type="molecule type" value="Genomic_DNA"/>
</dbReference>
<dbReference type="Gene3D" id="2.60.40.4100">
    <property type="entry name" value="Zona pellucida, ZP-C domain"/>
    <property type="match status" value="1"/>
</dbReference>
<dbReference type="PANTHER" id="PTHR11576:SF2">
    <property type="entry name" value="ZONA PELLUCIDA SPERM-BINDING PROTEIN 3"/>
    <property type="match status" value="1"/>
</dbReference>
<evidence type="ECO:0000313" key="17">
    <source>
        <dbReference type="Proteomes" id="UP001152622"/>
    </source>
</evidence>
<dbReference type="AlphaFoldDB" id="A0A9Q1EED7"/>
<evidence type="ECO:0000256" key="12">
    <source>
        <dbReference type="ARBA" id="ARBA00023157"/>
    </source>
</evidence>
<comment type="similarity">
    <text evidence="2 14">Belongs to the ZP domain family. ZPC subfamily.</text>
</comment>
<dbReference type="Pfam" id="PF23344">
    <property type="entry name" value="ZP-N"/>
    <property type="match status" value="1"/>
</dbReference>